<evidence type="ECO:0000313" key="2">
    <source>
        <dbReference type="Proteomes" id="UP000011529"/>
    </source>
</evidence>
<proteinExistence type="predicted"/>
<reference evidence="1" key="1">
    <citation type="submission" date="2012-11" db="EMBL/GenBank/DDBJ databases">
        <title>Permanent draft genomes of Rhodopirellula europaea strain SH398 and 6C.</title>
        <authorList>
            <person name="Richter M."/>
            <person name="Richter-Heitmann T."/>
            <person name="Frank C."/>
            <person name="Harder J."/>
            <person name="Glockner F.O."/>
        </authorList>
    </citation>
    <scope>NUCLEOTIDE SEQUENCE</scope>
    <source>
        <strain evidence="1">6C</strain>
    </source>
</reference>
<dbReference type="EMBL" id="ANMO01000139">
    <property type="protein sequence ID" value="EMB16042.1"/>
    <property type="molecule type" value="Genomic_DNA"/>
</dbReference>
<comment type="caution">
    <text evidence="1">The sequence shown here is derived from an EMBL/GenBank/DDBJ whole genome shotgun (WGS) entry which is preliminary data.</text>
</comment>
<sequence length="55" mass="5925">MRSITNRYLQLSSASSSSLTAEVNRVGAAAELRDWILHSVCGTELGSQTTRSRGV</sequence>
<organism evidence="1 2">
    <name type="scientific">Rhodopirellula europaea 6C</name>
    <dbReference type="NCBI Taxonomy" id="1263867"/>
    <lineage>
        <taxon>Bacteria</taxon>
        <taxon>Pseudomonadati</taxon>
        <taxon>Planctomycetota</taxon>
        <taxon>Planctomycetia</taxon>
        <taxon>Pirellulales</taxon>
        <taxon>Pirellulaceae</taxon>
        <taxon>Rhodopirellula</taxon>
    </lineage>
</organism>
<dbReference type="Proteomes" id="UP000011529">
    <property type="component" value="Unassembled WGS sequence"/>
</dbReference>
<dbReference type="AlphaFoldDB" id="M2ATM9"/>
<reference evidence="1" key="2">
    <citation type="journal article" date="2013" name="Mar. Genomics">
        <title>Expression of sulfatases in Rhodopirellula baltica and the diversity of sulfatases in the genus Rhodopirellula.</title>
        <authorList>
            <person name="Wegner C.E."/>
            <person name="Richter-Heitmann T."/>
            <person name="Klindworth A."/>
            <person name="Klockow C."/>
            <person name="Richter M."/>
            <person name="Achstetter T."/>
            <person name="Glockner F.O."/>
            <person name="Harder J."/>
        </authorList>
    </citation>
    <scope>NUCLEOTIDE SEQUENCE [LARGE SCALE GENOMIC DNA]</scope>
    <source>
        <strain evidence="1">6C</strain>
    </source>
</reference>
<dbReference type="PATRIC" id="fig|1263867.3.peg.3454"/>
<gene>
    <name evidence="1" type="ORF">RE6C_03234</name>
</gene>
<keyword evidence="2" id="KW-1185">Reference proteome</keyword>
<evidence type="ECO:0000313" key="1">
    <source>
        <dbReference type="EMBL" id="EMB16042.1"/>
    </source>
</evidence>
<name>M2ATM9_9BACT</name>
<accession>M2ATM9</accession>
<protein>
    <submittedName>
        <fullName evidence="1">Secreted protein</fullName>
    </submittedName>
</protein>